<feature type="domain" description="Tyrosine specific protein phosphatases" evidence="23">
    <location>
        <begin position="120"/>
        <end position="172"/>
    </location>
</feature>
<evidence type="ECO:0000256" key="15">
    <source>
        <dbReference type="ARBA" id="ARBA00043734"/>
    </source>
</evidence>
<comment type="catalytic activity">
    <reaction evidence="20">
        <text>O-phospho-L-threonyl-[protein] + H2O = L-threonyl-[protein] + phosphate</text>
        <dbReference type="Rhea" id="RHEA:47004"/>
        <dbReference type="Rhea" id="RHEA-COMP:11060"/>
        <dbReference type="Rhea" id="RHEA-COMP:11605"/>
        <dbReference type="ChEBI" id="CHEBI:15377"/>
        <dbReference type="ChEBI" id="CHEBI:30013"/>
        <dbReference type="ChEBI" id="CHEBI:43474"/>
        <dbReference type="ChEBI" id="CHEBI:61977"/>
        <dbReference type="EC" id="3.1.3.16"/>
    </reaction>
    <physiologicalReaction direction="left-to-right" evidence="20">
        <dbReference type="Rhea" id="RHEA:47005"/>
    </physiologicalReaction>
</comment>
<evidence type="ECO:0000256" key="11">
    <source>
        <dbReference type="ARBA" id="ARBA00023273"/>
    </source>
</evidence>
<evidence type="ECO:0000256" key="17">
    <source>
        <dbReference type="ARBA" id="ARBA00043762"/>
    </source>
</evidence>
<dbReference type="SUPFAM" id="SSF52799">
    <property type="entry name" value="(Phosphotyrosine protein) phosphatases II"/>
    <property type="match status" value="1"/>
</dbReference>
<dbReference type="EC" id="3.1.3.48" evidence="5"/>
<evidence type="ECO:0000256" key="9">
    <source>
        <dbReference type="ARBA" id="ARBA00022912"/>
    </source>
</evidence>
<evidence type="ECO:0000256" key="5">
    <source>
        <dbReference type="ARBA" id="ARBA00013064"/>
    </source>
</evidence>
<evidence type="ECO:0000256" key="3">
    <source>
        <dbReference type="ARBA" id="ARBA00007881"/>
    </source>
</evidence>
<evidence type="ECO:0000256" key="20">
    <source>
        <dbReference type="ARBA" id="ARBA00048832"/>
    </source>
</evidence>
<dbReference type="InterPro" id="IPR051281">
    <property type="entry name" value="Dual-spec_lipid-protein_phosph"/>
</dbReference>
<evidence type="ECO:0000256" key="2">
    <source>
        <dbReference type="ARBA" id="ARBA00004496"/>
    </source>
</evidence>
<dbReference type="PROSITE" id="PS51182">
    <property type="entry name" value="C2_TENSIN"/>
    <property type="match status" value="1"/>
</dbReference>
<keyword evidence="8" id="KW-0378">Hydrolase</keyword>
<dbReference type="PROSITE" id="PS00383">
    <property type="entry name" value="TYR_PHOSPHATASE_1"/>
    <property type="match status" value="1"/>
</dbReference>
<dbReference type="InterPro" id="IPR029023">
    <property type="entry name" value="Tensin_phosphatase"/>
</dbReference>
<dbReference type="SMART" id="SM01301">
    <property type="entry name" value="PTPlike_phytase"/>
    <property type="match status" value="1"/>
</dbReference>
<comment type="catalytic activity">
    <reaction evidence="17">
        <text>1D-myo-inositol 1,3,4,5,6-pentakisphosphate + H2O = 1D-myo-inositol 1,4,5,6-tetrakisphosphate + phosphate</text>
        <dbReference type="Rhea" id="RHEA:77143"/>
        <dbReference type="ChEBI" id="CHEBI:15377"/>
        <dbReference type="ChEBI" id="CHEBI:43474"/>
        <dbReference type="ChEBI" id="CHEBI:57627"/>
        <dbReference type="ChEBI" id="CHEBI:57733"/>
    </reaction>
    <physiologicalReaction direction="left-to-right" evidence="17">
        <dbReference type="Rhea" id="RHEA:77144"/>
    </physiologicalReaction>
</comment>
<evidence type="ECO:0000256" key="10">
    <source>
        <dbReference type="ARBA" id="ARBA00023098"/>
    </source>
</evidence>
<dbReference type="SUPFAM" id="SSF49562">
    <property type="entry name" value="C2 domain (Calcium/lipid-binding domain, CaLB)"/>
    <property type="match status" value="1"/>
</dbReference>
<dbReference type="InterPro" id="IPR035892">
    <property type="entry name" value="C2_domain_sf"/>
</dbReference>
<evidence type="ECO:0000256" key="6">
    <source>
        <dbReference type="ARBA" id="ARBA00013081"/>
    </source>
</evidence>
<dbReference type="RefSeq" id="XP_065653916.1">
    <property type="nucleotide sequence ID" value="XM_065797844.1"/>
</dbReference>
<evidence type="ECO:0000256" key="22">
    <source>
        <dbReference type="SAM" id="MobiDB-lite"/>
    </source>
</evidence>
<evidence type="ECO:0000256" key="12">
    <source>
        <dbReference type="ARBA" id="ARBA00034256"/>
    </source>
</evidence>
<dbReference type="InterPro" id="IPR029021">
    <property type="entry name" value="Prot-tyrosine_phosphatase-like"/>
</dbReference>
<keyword evidence="11" id="KW-0966">Cell projection</keyword>
<comment type="catalytic activity">
    <reaction evidence="16">
        <text>a 1,2-diacyl-sn-glycero-3-phospho-(1D-myo-inositol-3,4,5-trisphosphate) + H2O = a 1,2-diacyl-sn-glycero-3-phospho-(1D-myo-inositol-4,5-bisphosphate) + phosphate</text>
        <dbReference type="Rhea" id="RHEA:25017"/>
        <dbReference type="ChEBI" id="CHEBI:15377"/>
        <dbReference type="ChEBI" id="CHEBI:43474"/>
        <dbReference type="ChEBI" id="CHEBI:57836"/>
        <dbReference type="ChEBI" id="CHEBI:58456"/>
        <dbReference type="EC" id="3.1.3.67"/>
    </reaction>
    <physiologicalReaction direction="left-to-right" evidence="16">
        <dbReference type="Rhea" id="RHEA:25018"/>
    </physiologicalReaction>
</comment>
<evidence type="ECO:0000256" key="1">
    <source>
        <dbReference type="ARBA" id="ARBA00004487"/>
    </source>
</evidence>
<protein>
    <recommendedName>
        <fullName evidence="14">Phosphatidylinositol 3,4,5-trisphosphate 3-phosphatase and dual-specificity protein phosphatase PTEN</fullName>
        <ecNumber evidence="6">3.1.3.16</ecNumber>
        <ecNumber evidence="5">3.1.3.48</ecNumber>
        <ecNumber evidence="4">3.1.3.67</ecNumber>
    </recommendedName>
    <alternativeName>
        <fullName evidence="18">Inositol polyphosphate 3-phosphatase</fullName>
    </alternativeName>
</protein>
<evidence type="ECO:0000256" key="14">
    <source>
        <dbReference type="ARBA" id="ARBA00034338"/>
    </source>
</evidence>
<dbReference type="PROSITE" id="PS51181">
    <property type="entry name" value="PPASE_TENSIN"/>
    <property type="match status" value="1"/>
</dbReference>
<dbReference type="Gene3D" id="3.90.190.10">
    <property type="entry name" value="Protein tyrosine phosphatase superfamily"/>
    <property type="match status" value="1"/>
</dbReference>
<dbReference type="CDD" id="cd14509">
    <property type="entry name" value="PTP_PTEN"/>
    <property type="match status" value="1"/>
</dbReference>
<evidence type="ECO:0000259" key="24">
    <source>
        <dbReference type="PROSITE" id="PS51181"/>
    </source>
</evidence>
<evidence type="ECO:0000256" key="16">
    <source>
        <dbReference type="ARBA" id="ARBA00043760"/>
    </source>
</evidence>
<evidence type="ECO:0000256" key="21">
    <source>
        <dbReference type="ARBA" id="ARBA00051341"/>
    </source>
</evidence>
<comment type="catalytic activity">
    <reaction evidence="15">
        <text>1D-myo-inositol 1,3,4,5-tetrakisphosphate + H2O = 1D-myo-inositol 1,4,5-trisphosphate + phosphate</text>
        <dbReference type="Rhea" id="RHEA:77155"/>
        <dbReference type="ChEBI" id="CHEBI:15377"/>
        <dbReference type="ChEBI" id="CHEBI:43474"/>
        <dbReference type="ChEBI" id="CHEBI:57895"/>
        <dbReference type="ChEBI" id="CHEBI:203600"/>
    </reaction>
    <physiologicalReaction direction="left-to-right" evidence="15">
        <dbReference type="Rhea" id="RHEA:77156"/>
    </physiologicalReaction>
</comment>
<dbReference type="EC" id="3.1.3.67" evidence="4"/>
<evidence type="ECO:0000313" key="27">
    <source>
        <dbReference type="RefSeq" id="XP_065653915.1"/>
    </source>
</evidence>
<evidence type="ECO:0000313" key="26">
    <source>
        <dbReference type="Proteomes" id="UP001652625"/>
    </source>
</evidence>
<dbReference type="InterPro" id="IPR014020">
    <property type="entry name" value="Tensin_C2-dom"/>
</dbReference>
<comment type="subcellular location">
    <subcellularLocation>
        <location evidence="1">Cell projection</location>
        <location evidence="1">Neuron projection</location>
    </subcellularLocation>
    <subcellularLocation>
        <location evidence="2">Cytoplasm</location>
    </subcellularLocation>
</comment>
<keyword evidence="9" id="KW-0904">Protein phosphatase</keyword>
<dbReference type="InterPro" id="IPR000387">
    <property type="entry name" value="Tyr_Pase_dom"/>
</dbReference>
<feature type="compositionally biased region" description="Basic and acidic residues" evidence="22">
    <location>
        <begin position="341"/>
        <end position="367"/>
    </location>
</feature>
<evidence type="ECO:0000313" key="28">
    <source>
        <dbReference type="RefSeq" id="XP_065653916.1"/>
    </source>
</evidence>
<evidence type="ECO:0000256" key="4">
    <source>
        <dbReference type="ARBA" id="ARBA00013015"/>
    </source>
</evidence>
<feature type="domain" description="Phosphatase tensin-type" evidence="24">
    <location>
        <begin position="13"/>
        <end position="184"/>
    </location>
</feature>
<keyword evidence="26" id="KW-1185">Reference proteome</keyword>
<dbReference type="Gene3D" id="2.60.40.1110">
    <property type="match status" value="1"/>
</dbReference>
<dbReference type="InterPro" id="IPR003595">
    <property type="entry name" value="Tyr_Pase_cat"/>
</dbReference>
<dbReference type="PANTHER" id="PTHR12305">
    <property type="entry name" value="PHOSPHATASE WITH HOMOLOGY TO TENSIN"/>
    <property type="match status" value="1"/>
</dbReference>
<proteinExistence type="inferred from homology"/>
<dbReference type="Pfam" id="PF22785">
    <property type="entry name" value="Tc-R-P"/>
    <property type="match status" value="1"/>
</dbReference>
<sequence>MTYIKHVVSKKRRRYIDNEFDLDLAYIKPNIIAMGFPSENLEGVYRNNYDDVVRFLEQKHKDKYKVYNLCSEKYYEPEKFSSRVSLFGFKEHNAPPFELIEQCCVDLDSWLTKDVENVAIVHCKDGWGRTGVMICAYLLYKGFYDDAIDAMYYYAVTRTENHKGVTIPSQRRYIEYFSYYLKHIKNQPGIGFHRKTVFLKSFTFIGIPTFNSGTCVPSFVIFSGEVELYKSETFEIKKSEKEYTMHLKNPLPLCGDIKVDFFHKDLFKKERMFVFWFNTTFLEYDTTSARPITNNKNDNVKHILFSKNELDKANKDQKHKFFPENFKVSLNITLPENGKENIDKGCNNKEPKQCGDKLKSNENKNEKLNSSFSDKLNELSDTLKISPTSPENFSRTLSPLFKKRESLASNKGDSLTRSLSPYLDAPTVDDTPSIEEEELSYDDEEEYEVVKVKEEQLSDDEEEEVITILSDNDKEEEEEVEQLSDDDEEEEQVMEIYTFEFFPTCPS</sequence>
<dbReference type="SMART" id="SM01326">
    <property type="entry name" value="PTEN_C2"/>
    <property type="match status" value="1"/>
</dbReference>
<dbReference type="PROSITE" id="PS50056">
    <property type="entry name" value="TYR_PHOSPHATASE_2"/>
    <property type="match status" value="1"/>
</dbReference>
<dbReference type="Proteomes" id="UP001652625">
    <property type="component" value="Chromosome 05"/>
</dbReference>
<dbReference type="SMART" id="SM00404">
    <property type="entry name" value="PTPc_motif"/>
    <property type="match status" value="1"/>
</dbReference>
<feature type="domain" description="C2 tensin-type" evidence="25">
    <location>
        <begin position="194"/>
        <end position="335"/>
    </location>
</feature>
<comment type="catalytic activity">
    <reaction evidence="12">
        <text>1,2-dihexadecanoyl-sn-glycero-3-phospho-(1D-myo-inositol-3,4,5-trisphosphate) + H2O = 1,2-dihexadecanoyl-sn-glycero-3-phospho-(1D-myo-inositol-4,5-bisphosphate) + phosphate</text>
        <dbReference type="Rhea" id="RHEA:43560"/>
        <dbReference type="ChEBI" id="CHEBI:15377"/>
        <dbReference type="ChEBI" id="CHEBI:43474"/>
        <dbReference type="ChEBI" id="CHEBI:83420"/>
        <dbReference type="ChEBI" id="CHEBI:83423"/>
    </reaction>
    <physiologicalReaction direction="left-to-right" evidence="12">
        <dbReference type="Rhea" id="RHEA:43561"/>
    </physiologicalReaction>
</comment>
<evidence type="ECO:0000256" key="7">
    <source>
        <dbReference type="ARBA" id="ARBA00022490"/>
    </source>
</evidence>
<feature type="compositionally biased region" description="Acidic residues" evidence="22">
    <location>
        <begin position="473"/>
        <end position="490"/>
    </location>
</feature>
<accession>A0ABM4BXG7</accession>
<reference evidence="27 28" key="1">
    <citation type="submission" date="2025-05" db="UniProtKB">
        <authorList>
            <consortium name="RefSeq"/>
        </authorList>
    </citation>
    <scope>IDENTIFICATION</scope>
</reference>
<evidence type="ECO:0000256" key="8">
    <source>
        <dbReference type="ARBA" id="ARBA00022801"/>
    </source>
</evidence>
<evidence type="ECO:0000256" key="18">
    <source>
        <dbReference type="ARBA" id="ARBA00044309"/>
    </source>
</evidence>
<organism evidence="26 27">
    <name type="scientific">Hydra vulgaris</name>
    <name type="common">Hydra</name>
    <name type="synonym">Hydra attenuata</name>
    <dbReference type="NCBI Taxonomy" id="6087"/>
    <lineage>
        <taxon>Eukaryota</taxon>
        <taxon>Metazoa</taxon>
        <taxon>Cnidaria</taxon>
        <taxon>Hydrozoa</taxon>
        <taxon>Hydroidolina</taxon>
        <taxon>Anthoathecata</taxon>
        <taxon>Aplanulata</taxon>
        <taxon>Hydridae</taxon>
        <taxon>Hydra</taxon>
    </lineage>
</organism>
<evidence type="ECO:0000256" key="13">
    <source>
        <dbReference type="ARBA" id="ARBA00034268"/>
    </source>
</evidence>
<keyword evidence="7" id="KW-0963">Cytoplasm</keyword>
<evidence type="ECO:0000313" key="29">
    <source>
        <dbReference type="RefSeq" id="XP_065653917.1"/>
    </source>
</evidence>
<dbReference type="InterPro" id="IPR016130">
    <property type="entry name" value="Tyr_Pase_AS"/>
</dbReference>
<dbReference type="RefSeq" id="XP_065653915.1">
    <property type="nucleotide sequence ID" value="XM_065797843.1"/>
</dbReference>
<dbReference type="RefSeq" id="XP_065653917.1">
    <property type="nucleotide sequence ID" value="XM_065797845.1"/>
</dbReference>
<gene>
    <name evidence="27 28 29" type="primary">LOC136080766</name>
</gene>
<keyword evidence="10" id="KW-0443">Lipid metabolism</keyword>
<dbReference type="GeneID" id="136080766"/>
<evidence type="ECO:0000259" key="23">
    <source>
        <dbReference type="PROSITE" id="PS50056"/>
    </source>
</evidence>
<dbReference type="PANTHER" id="PTHR12305:SF81">
    <property type="entry name" value="PHOSPHATIDYLINOSITOL 3,4,5-TRISPHOSPHATE 3-PHOSPHATASE AND DUAL-SPECIFICITY PROTEIN PHOSPHATASE PTEN"/>
    <property type="match status" value="1"/>
</dbReference>
<comment type="catalytic activity">
    <reaction evidence="21">
        <text>O-phospho-L-tyrosyl-[protein] + H2O = L-tyrosyl-[protein] + phosphate</text>
        <dbReference type="Rhea" id="RHEA:10684"/>
        <dbReference type="Rhea" id="RHEA-COMP:10136"/>
        <dbReference type="Rhea" id="RHEA-COMP:20101"/>
        <dbReference type="ChEBI" id="CHEBI:15377"/>
        <dbReference type="ChEBI" id="CHEBI:43474"/>
        <dbReference type="ChEBI" id="CHEBI:46858"/>
        <dbReference type="ChEBI" id="CHEBI:61978"/>
        <dbReference type="EC" id="3.1.3.48"/>
    </reaction>
    <physiologicalReaction direction="left-to-right" evidence="21">
        <dbReference type="Rhea" id="RHEA:10685"/>
    </physiologicalReaction>
</comment>
<dbReference type="EC" id="3.1.3.16" evidence="6"/>
<evidence type="ECO:0000256" key="19">
    <source>
        <dbReference type="ARBA" id="ARBA00047986"/>
    </source>
</evidence>
<feature type="region of interest" description="Disordered" evidence="22">
    <location>
        <begin position="341"/>
        <end position="372"/>
    </location>
</feature>
<name>A0ABM4BXG7_HYDVU</name>
<dbReference type="InterPro" id="IPR045101">
    <property type="entry name" value="PTP_PTEN"/>
</dbReference>
<comment type="catalytic activity">
    <reaction evidence="13">
        <text>1,2-dioctanoyl-sn-glycero-3-phospho-(1D-myo-inositol-3,4,5-trisphosphate) + H2O = 1,2-dioctanoyl-sn-glycero-3-phospho-(1D-myo-inositol-4,5-bisphosphate) + phosphate</text>
        <dbReference type="Rhea" id="RHEA:43552"/>
        <dbReference type="ChEBI" id="CHEBI:15377"/>
        <dbReference type="ChEBI" id="CHEBI:43474"/>
        <dbReference type="ChEBI" id="CHEBI:83416"/>
        <dbReference type="ChEBI" id="CHEBI:83419"/>
    </reaction>
    <physiologicalReaction direction="left-to-right" evidence="13">
        <dbReference type="Rhea" id="RHEA:43553"/>
    </physiologicalReaction>
</comment>
<dbReference type="Pfam" id="PF10409">
    <property type="entry name" value="PTEN_C2"/>
    <property type="match status" value="1"/>
</dbReference>
<comment type="similarity">
    <text evidence="3">Belongs to the PTEN phosphatase protein family.</text>
</comment>
<feature type="region of interest" description="Disordered" evidence="22">
    <location>
        <begin position="411"/>
        <end position="431"/>
    </location>
</feature>
<comment type="catalytic activity">
    <reaction evidence="19">
        <text>O-phospho-L-seryl-[protein] + H2O = L-seryl-[protein] + phosphate</text>
        <dbReference type="Rhea" id="RHEA:20629"/>
        <dbReference type="Rhea" id="RHEA-COMP:9863"/>
        <dbReference type="Rhea" id="RHEA-COMP:11604"/>
        <dbReference type="ChEBI" id="CHEBI:15377"/>
        <dbReference type="ChEBI" id="CHEBI:29999"/>
        <dbReference type="ChEBI" id="CHEBI:43474"/>
        <dbReference type="ChEBI" id="CHEBI:83421"/>
        <dbReference type="EC" id="3.1.3.16"/>
    </reaction>
    <physiologicalReaction direction="left-to-right" evidence="19">
        <dbReference type="Rhea" id="RHEA:20630"/>
    </physiologicalReaction>
</comment>
<feature type="region of interest" description="Disordered" evidence="22">
    <location>
        <begin position="454"/>
        <end position="490"/>
    </location>
</feature>
<evidence type="ECO:0000259" key="25">
    <source>
        <dbReference type="PROSITE" id="PS51182"/>
    </source>
</evidence>